<dbReference type="SUPFAM" id="SSF46689">
    <property type="entry name" value="Homeodomain-like"/>
    <property type="match status" value="1"/>
</dbReference>
<dbReference type="STRING" id="1177982.SAMN04489711_106155"/>
<dbReference type="InterPro" id="IPR050109">
    <property type="entry name" value="HTH-type_TetR-like_transc_reg"/>
</dbReference>
<evidence type="ECO:0000256" key="1">
    <source>
        <dbReference type="ARBA" id="ARBA00023015"/>
    </source>
</evidence>
<sequence length="241" mass="27276">MQVWPNQPPHDHKKNRTLDSTTSISATGSRFERRKQARPGELLEAALALFVEKGFAATRVDEVAARAGVSKGTLFLYFSTKEDLLKAVVREVIAGRFAEWGRELDSFEGSTEELLRYCMQVWWRRVGDTPAAGISKLMLCEAQNFPELSDFYRREVIEPGNELVGRILRRGVERGELRIPEMQYAVKLVLAPMLFLSLWEHAGGLRTPQPNDFDQQRFLSLHVEALLHGWRATPSVPSPAA</sequence>
<dbReference type="PROSITE" id="PS50977">
    <property type="entry name" value="HTH_TETR_2"/>
    <property type="match status" value="1"/>
</dbReference>
<evidence type="ECO:0000256" key="5">
    <source>
        <dbReference type="SAM" id="MobiDB-lite"/>
    </source>
</evidence>
<feature type="compositionally biased region" description="Polar residues" evidence="5">
    <location>
        <begin position="18"/>
        <end position="28"/>
    </location>
</feature>
<evidence type="ECO:0000256" key="2">
    <source>
        <dbReference type="ARBA" id="ARBA00023125"/>
    </source>
</evidence>
<dbReference type="SUPFAM" id="SSF48498">
    <property type="entry name" value="Tetracyclin repressor-like, C-terminal domain"/>
    <property type="match status" value="1"/>
</dbReference>
<feature type="domain" description="HTH tetR-type" evidence="6">
    <location>
        <begin position="36"/>
        <end position="96"/>
    </location>
</feature>
<dbReference type="Gene3D" id="1.10.357.10">
    <property type="entry name" value="Tetracycline Repressor, domain 2"/>
    <property type="match status" value="1"/>
</dbReference>
<dbReference type="InterPro" id="IPR001647">
    <property type="entry name" value="HTH_TetR"/>
</dbReference>
<evidence type="ECO:0000313" key="8">
    <source>
        <dbReference type="Proteomes" id="UP000199119"/>
    </source>
</evidence>
<feature type="region of interest" description="Disordered" evidence="5">
    <location>
        <begin position="1"/>
        <end position="31"/>
    </location>
</feature>
<dbReference type="AlphaFoldDB" id="A0A1I2E1C9"/>
<dbReference type="EMBL" id="FONX01000006">
    <property type="protein sequence ID" value="SFE86509.1"/>
    <property type="molecule type" value="Genomic_DNA"/>
</dbReference>
<dbReference type="GO" id="GO:0003700">
    <property type="term" value="F:DNA-binding transcription factor activity"/>
    <property type="evidence" value="ECO:0007669"/>
    <property type="project" value="TreeGrafter"/>
</dbReference>
<evidence type="ECO:0000256" key="4">
    <source>
        <dbReference type="PROSITE-ProRule" id="PRU00335"/>
    </source>
</evidence>
<dbReference type="InterPro" id="IPR011075">
    <property type="entry name" value="TetR_C"/>
</dbReference>
<name>A0A1I2E1C9_9BURK</name>
<dbReference type="Proteomes" id="UP000199119">
    <property type="component" value="Unassembled WGS sequence"/>
</dbReference>
<dbReference type="PANTHER" id="PTHR30055:SF223">
    <property type="entry name" value="HTH-TYPE TRANSCRIPTIONAL REGULATOR UIDR"/>
    <property type="match status" value="1"/>
</dbReference>
<dbReference type="InterPro" id="IPR009057">
    <property type="entry name" value="Homeodomain-like_sf"/>
</dbReference>
<dbReference type="InterPro" id="IPR036271">
    <property type="entry name" value="Tet_transcr_reg_TetR-rel_C_sf"/>
</dbReference>
<evidence type="ECO:0000313" key="7">
    <source>
        <dbReference type="EMBL" id="SFE86509.1"/>
    </source>
</evidence>
<reference evidence="8" key="1">
    <citation type="submission" date="2016-10" db="EMBL/GenBank/DDBJ databases">
        <authorList>
            <person name="Varghese N."/>
            <person name="Submissions S."/>
        </authorList>
    </citation>
    <scope>NUCLEOTIDE SEQUENCE [LARGE SCALE GENOMIC DNA]</scope>
    <source>
        <strain evidence="8">DSM 27981</strain>
    </source>
</reference>
<dbReference type="Pfam" id="PF16859">
    <property type="entry name" value="TetR_C_11"/>
    <property type="match status" value="1"/>
</dbReference>
<organism evidence="7 8">
    <name type="scientific">Paracidovorax wautersii</name>
    <dbReference type="NCBI Taxonomy" id="1177982"/>
    <lineage>
        <taxon>Bacteria</taxon>
        <taxon>Pseudomonadati</taxon>
        <taxon>Pseudomonadota</taxon>
        <taxon>Betaproteobacteria</taxon>
        <taxon>Burkholderiales</taxon>
        <taxon>Comamonadaceae</taxon>
        <taxon>Paracidovorax</taxon>
    </lineage>
</organism>
<evidence type="ECO:0000259" key="6">
    <source>
        <dbReference type="PROSITE" id="PS50977"/>
    </source>
</evidence>
<dbReference type="PANTHER" id="PTHR30055">
    <property type="entry name" value="HTH-TYPE TRANSCRIPTIONAL REGULATOR RUTR"/>
    <property type="match status" value="1"/>
</dbReference>
<dbReference type="Pfam" id="PF00440">
    <property type="entry name" value="TetR_N"/>
    <property type="match status" value="1"/>
</dbReference>
<accession>A0A1I2E1C9</accession>
<dbReference type="OrthoDB" id="9809994at2"/>
<dbReference type="GO" id="GO:0000976">
    <property type="term" value="F:transcription cis-regulatory region binding"/>
    <property type="evidence" value="ECO:0007669"/>
    <property type="project" value="TreeGrafter"/>
</dbReference>
<proteinExistence type="predicted"/>
<keyword evidence="8" id="KW-1185">Reference proteome</keyword>
<feature type="DNA-binding region" description="H-T-H motif" evidence="4">
    <location>
        <begin position="59"/>
        <end position="78"/>
    </location>
</feature>
<evidence type="ECO:0000256" key="3">
    <source>
        <dbReference type="ARBA" id="ARBA00023163"/>
    </source>
</evidence>
<keyword evidence="1" id="KW-0805">Transcription regulation</keyword>
<protein>
    <submittedName>
        <fullName evidence="7">DNA-binding transcriptional regulator, AcrR family</fullName>
    </submittedName>
</protein>
<keyword evidence="2 4" id="KW-0238">DNA-binding</keyword>
<keyword evidence="3" id="KW-0804">Transcription</keyword>
<dbReference type="PRINTS" id="PR00455">
    <property type="entry name" value="HTHTETR"/>
</dbReference>
<gene>
    <name evidence="7" type="ORF">SAMN04489711_106155</name>
</gene>